<proteinExistence type="predicted"/>
<dbReference type="InterPro" id="IPR001173">
    <property type="entry name" value="Glyco_trans_2-like"/>
</dbReference>
<keyword evidence="2" id="KW-0328">Glycosyltransferase</keyword>
<dbReference type="PATRIC" id="fig|1095749.3.peg.453"/>
<dbReference type="AlphaFoldDB" id="I3DI12"/>
<dbReference type="GO" id="GO:0016758">
    <property type="term" value="F:hexosyltransferase activity"/>
    <property type="evidence" value="ECO:0007669"/>
    <property type="project" value="UniProtKB-ARBA"/>
</dbReference>
<sequence length="294" mass="33618">MFSIVVPSYNRNAQIPSLLESLELQTMHNFEVIIVDDCSPEAVKVDNSYSFPITVLRNVKNSGPSQSRNYGATQAHYDWLLFLDDDDRFAAEKCEILAQRITQNPDANFVYHPAECVMVNENFTYFTKPFADTSLITLDNLLRANKVGGMPMMAIKKSLYEQVNGLSTDLLALEDYEFLLKLVQQDNFRPLYVELPLTRCFFYSKVASVSKNVNNTESAIKSIEQRYVTTSQQQKNFKINGFNMLAFPYLMSLSRKAAVYYFKIFLETLNIKQLAVAIVSLLSPKLAINLKRFI</sequence>
<dbReference type="Proteomes" id="UP000006457">
    <property type="component" value="Unassembled WGS sequence"/>
</dbReference>
<evidence type="ECO:0000259" key="1">
    <source>
        <dbReference type="Pfam" id="PF00535"/>
    </source>
</evidence>
<dbReference type="CDD" id="cd00761">
    <property type="entry name" value="Glyco_tranf_GTA_type"/>
    <property type="match status" value="1"/>
</dbReference>
<reference evidence="2 3" key="1">
    <citation type="submission" date="2012-03" db="EMBL/GenBank/DDBJ databases">
        <authorList>
            <person name="Harkins D.M."/>
            <person name="Madupu R."/>
            <person name="Durkin A.S."/>
            <person name="Torralba M."/>
            <person name="Methe B."/>
            <person name="Sutton G.G."/>
            <person name="Nelson K.E."/>
        </authorList>
    </citation>
    <scope>NUCLEOTIDE SEQUENCE [LARGE SCALE GENOMIC DNA]</scope>
    <source>
        <strain evidence="2 3">CCUG 2042</strain>
    </source>
</reference>
<keyword evidence="2" id="KW-0808">Transferase</keyword>
<dbReference type="RefSeq" id="WP_005758782.1">
    <property type="nucleotide sequence ID" value="NZ_AJSX01000007.1"/>
</dbReference>
<keyword evidence="3" id="KW-1185">Reference proteome</keyword>
<dbReference type="EC" id="2.4.-.-" evidence="2"/>
<gene>
    <name evidence="2" type="ORF">HMPREF1052_0219</name>
</gene>
<feature type="domain" description="Glycosyltransferase 2-like" evidence="1">
    <location>
        <begin position="3"/>
        <end position="128"/>
    </location>
</feature>
<evidence type="ECO:0000313" key="2">
    <source>
        <dbReference type="EMBL" id="EIJ71355.1"/>
    </source>
</evidence>
<evidence type="ECO:0000313" key="3">
    <source>
        <dbReference type="Proteomes" id="UP000006457"/>
    </source>
</evidence>
<dbReference type="OrthoDB" id="9801954at2"/>
<dbReference type="PANTHER" id="PTHR22916">
    <property type="entry name" value="GLYCOSYLTRANSFERASE"/>
    <property type="match status" value="1"/>
</dbReference>
<name>I3DI12_9PAST</name>
<dbReference type="PANTHER" id="PTHR22916:SF3">
    <property type="entry name" value="UDP-GLCNAC:BETAGAL BETA-1,3-N-ACETYLGLUCOSAMINYLTRANSFERASE-LIKE PROTEIN 1"/>
    <property type="match status" value="1"/>
</dbReference>
<dbReference type="SUPFAM" id="SSF53448">
    <property type="entry name" value="Nucleotide-diphospho-sugar transferases"/>
    <property type="match status" value="1"/>
</dbReference>
<comment type="caution">
    <text evidence="2">The sequence shown here is derived from an EMBL/GenBank/DDBJ whole genome shotgun (WGS) entry which is preliminary data.</text>
</comment>
<dbReference type="eggNOG" id="COG1216">
    <property type="taxonomic scope" value="Bacteria"/>
</dbReference>
<dbReference type="Pfam" id="PF00535">
    <property type="entry name" value="Glycos_transf_2"/>
    <property type="match status" value="1"/>
</dbReference>
<protein>
    <submittedName>
        <fullName evidence="2">Glycosyltransferase, group 2 family protein</fullName>
        <ecNumber evidence="2">2.4.-.-</ecNumber>
    </submittedName>
</protein>
<organism evidence="2 3">
    <name type="scientific">Pasteurella bettyae CCUG 2042</name>
    <dbReference type="NCBI Taxonomy" id="1095749"/>
    <lineage>
        <taxon>Bacteria</taxon>
        <taxon>Pseudomonadati</taxon>
        <taxon>Pseudomonadota</taxon>
        <taxon>Gammaproteobacteria</taxon>
        <taxon>Pasteurellales</taxon>
        <taxon>Pasteurellaceae</taxon>
        <taxon>Pasteurella</taxon>
    </lineage>
</organism>
<dbReference type="Gene3D" id="3.90.550.10">
    <property type="entry name" value="Spore Coat Polysaccharide Biosynthesis Protein SpsA, Chain A"/>
    <property type="match status" value="1"/>
</dbReference>
<accession>I3DI12</accession>
<dbReference type="EMBL" id="AJSX01000007">
    <property type="protein sequence ID" value="EIJ71355.1"/>
    <property type="molecule type" value="Genomic_DNA"/>
</dbReference>
<dbReference type="InterPro" id="IPR029044">
    <property type="entry name" value="Nucleotide-diphossugar_trans"/>
</dbReference>